<dbReference type="EMBL" id="KN880655">
    <property type="protein sequence ID" value="KIY64076.1"/>
    <property type="molecule type" value="Genomic_DNA"/>
</dbReference>
<feature type="region of interest" description="Disordered" evidence="1">
    <location>
        <begin position="30"/>
        <end position="50"/>
    </location>
</feature>
<accession>A0A0D7B3F9</accession>
<evidence type="ECO:0008006" key="4">
    <source>
        <dbReference type="Google" id="ProtNLM"/>
    </source>
</evidence>
<sequence length="370" mass="41968">MPAKTNKHAKQPKQKAQAADALAILSVAGGKRKRVDAQGGARGKRGTTSKKAKLEEIPTFALLTVPDVLYKICSYLHPLAVLYLSRTCKKASELLLSKASIRAWCASFKSVLVEGIHDLYSDMYEPRLASLFFEDRCDGCQKSRRGKCPQFMLRVNMCDNCLYKSKDFLSDKQLKPTALEITDIRSLDYGAHIPVIKSLTPSALSSGFCTQELFDRASFVGMVKETKGLTKNELDKWSKERRYRYLGLEDECKRLKEYMVYMKGCAEQEKVDKRRAIGIQRRKDIAARFKEAGYVTEQPNGEAGEEFWDDVLRTLSRDKISPSYYRTLISRQSPLTEQDWNGGEILKCLIACGKVVKGDKLRGEREENRI</sequence>
<gene>
    <name evidence="2" type="ORF">CYLTODRAFT_457540</name>
</gene>
<name>A0A0D7B3F9_9AGAR</name>
<keyword evidence="3" id="KW-1185">Reference proteome</keyword>
<organism evidence="2 3">
    <name type="scientific">Cylindrobasidium torrendii FP15055 ss-10</name>
    <dbReference type="NCBI Taxonomy" id="1314674"/>
    <lineage>
        <taxon>Eukaryota</taxon>
        <taxon>Fungi</taxon>
        <taxon>Dikarya</taxon>
        <taxon>Basidiomycota</taxon>
        <taxon>Agaricomycotina</taxon>
        <taxon>Agaricomycetes</taxon>
        <taxon>Agaricomycetidae</taxon>
        <taxon>Agaricales</taxon>
        <taxon>Marasmiineae</taxon>
        <taxon>Physalacriaceae</taxon>
        <taxon>Cylindrobasidium</taxon>
    </lineage>
</organism>
<dbReference type="OrthoDB" id="2322499at2759"/>
<dbReference type="CDD" id="cd09917">
    <property type="entry name" value="F-box_SF"/>
    <property type="match status" value="1"/>
</dbReference>
<proteinExistence type="predicted"/>
<dbReference type="Proteomes" id="UP000054007">
    <property type="component" value="Unassembled WGS sequence"/>
</dbReference>
<protein>
    <recommendedName>
        <fullName evidence="4">F-box domain-containing protein</fullName>
    </recommendedName>
</protein>
<evidence type="ECO:0000313" key="3">
    <source>
        <dbReference type="Proteomes" id="UP000054007"/>
    </source>
</evidence>
<evidence type="ECO:0000313" key="2">
    <source>
        <dbReference type="EMBL" id="KIY64076.1"/>
    </source>
</evidence>
<reference evidence="2 3" key="1">
    <citation type="journal article" date="2015" name="Fungal Genet. Biol.">
        <title>Evolution of novel wood decay mechanisms in Agaricales revealed by the genome sequences of Fistulina hepatica and Cylindrobasidium torrendii.</title>
        <authorList>
            <person name="Floudas D."/>
            <person name="Held B.W."/>
            <person name="Riley R."/>
            <person name="Nagy L.G."/>
            <person name="Koehler G."/>
            <person name="Ransdell A.S."/>
            <person name="Younus H."/>
            <person name="Chow J."/>
            <person name="Chiniquy J."/>
            <person name="Lipzen A."/>
            <person name="Tritt A."/>
            <person name="Sun H."/>
            <person name="Haridas S."/>
            <person name="LaButti K."/>
            <person name="Ohm R.A."/>
            <person name="Kues U."/>
            <person name="Blanchette R.A."/>
            <person name="Grigoriev I.V."/>
            <person name="Minto R.E."/>
            <person name="Hibbett D.S."/>
        </authorList>
    </citation>
    <scope>NUCLEOTIDE SEQUENCE [LARGE SCALE GENOMIC DNA]</scope>
    <source>
        <strain evidence="2 3">FP15055 ss-10</strain>
    </source>
</reference>
<evidence type="ECO:0000256" key="1">
    <source>
        <dbReference type="SAM" id="MobiDB-lite"/>
    </source>
</evidence>
<dbReference type="AlphaFoldDB" id="A0A0D7B3F9"/>